<protein>
    <recommendedName>
        <fullName evidence="4">Kelch repeat protein</fullName>
    </recommendedName>
</protein>
<keyword evidence="1" id="KW-0732">Signal</keyword>
<gene>
    <name evidence="2" type="ORF">INT46_005358</name>
</gene>
<proteinExistence type="predicted"/>
<evidence type="ECO:0000313" key="2">
    <source>
        <dbReference type="EMBL" id="KAG2204932.1"/>
    </source>
</evidence>
<dbReference type="SUPFAM" id="SSF117281">
    <property type="entry name" value="Kelch motif"/>
    <property type="match status" value="1"/>
</dbReference>
<dbReference type="InterPro" id="IPR011498">
    <property type="entry name" value="Kelch_2"/>
</dbReference>
<dbReference type="Gene3D" id="2.120.10.80">
    <property type="entry name" value="Kelch-type beta propeller"/>
    <property type="match status" value="1"/>
</dbReference>
<dbReference type="InterPro" id="IPR052392">
    <property type="entry name" value="Kelch-BTB_domain-containing"/>
</dbReference>
<organism evidence="2 3">
    <name type="scientific">Mucor plumbeus</name>
    <dbReference type="NCBI Taxonomy" id="97098"/>
    <lineage>
        <taxon>Eukaryota</taxon>
        <taxon>Fungi</taxon>
        <taxon>Fungi incertae sedis</taxon>
        <taxon>Mucoromycota</taxon>
        <taxon>Mucoromycotina</taxon>
        <taxon>Mucoromycetes</taxon>
        <taxon>Mucorales</taxon>
        <taxon>Mucorineae</taxon>
        <taxon>Mucoraceae</taxon>
        <taxon>Mucor</taxon>
    </lineage>
</organism>
<dbReference type="OrthoDB" id="45365at2759"/>
<evidence type="ECO:0000256" key="1">
    <source>
        <dbReference type="SAM" id="SignalP"/>
    </source>
</evidence>
<feature type="chain" id="PRO_5034724581" description="Kelch repeat protein" evidence="1">
    <location>
        <begin position="18"/>
        <end position="360"/>
    </location>
</feature>
<dbReference type="Pfam" id="PF07646">
    <property type="entry name" value="Kelch_2"/>
    <property type="match status" value="1"/>
</dbReference>
<dbReference type="EMBL" id="JAEPRC010000184">
    <property type="protein sequence ID" value="KAG2204932.1"/>
    <property type="molecule type" value="Genomic_DNA"/>
</dbReference>
<feature type="signal peptide" evidence="1">
    <location>
        <begin position="1"/>
        <end position="17"/>
    </location>
</feature>
<dbReference type="AlphaFoldDB" id="A0A8H7R5Q0"/>
<dbReference type="PANTHER" id="PTHR46375:SF3">
    <property type="entry name" value="KELCH REPEAT AND BTB DOMAIN-CONTAINING PROTEIN 13"/>
    <property type="match status" value="1"/>
</dbReference>
<dbReference type="PANTHER" id="PTHR46375">
    <property type="entry name" value="KELCH REPEAT AND BTB DOMAIN-CONTAINING PROTEIN 13-RELATED"/>
    <property type="match status" value="1"/>
</dbReference>
<dbReference type="Proteomes" id="UP000650833">
    <property type="component" value="Unassembled WGS sequence"/>
</dbReference>
<comment type="caution">
    <text evidence="2">The sequence shown here is derived from an EMBL/GenBank/DDBJ whole genome shotgun (WGS) entry which is preliminary data.</text>
</comment>
<name>A0A8H7R5Q0_9FUNG</name>
<reference evidence="2" key="1">
    <citation type="submission" date="2020-12" db="EMBL/GenBank/DDBJ databases">
        <title>Metabolic potential, ecology and presence of endohyphal bacteria is reflected in genomic diversity of Mucoromycotina.</title>
        <authorList>
            <person name="Muszewska A."/>
            <person name="Okrasinska A."/>
            <person name="Steczkiewicz K."/>
            <person name="Drgas O."/>
            <person name="Orlowska M."/>
            <person name="Perlinska-Lenart U."/>
            <person name="Aleksandrzak-Piekarczyk T."/>
            <person name="Szatraj K."/>
            <person name="Zielenkiewicz U."/>
            <person name="Pilsyk S."/>
            <person name="Malc E."/>
            <person name="Mieczkowski P."/>
            <person name="Kruszewska J.S."/>
            <person name="Biernat P."/>
            <person name="Pawlowska J."/>
        </authorList>
    </citation>
    <scope>NUCLEOTIDE SEQUENCE</scope>
    <source>
        <strain evidence="2">CBS 226.32</strain>
    </source>
</reference>
<evidence type="ECO:0000313" key="3">
    <source>
        <dbReference type="Proteomes" id="UP000650833"/>
    </source>
</evidence>
<keyword evidence="3" id="KW-1185">Reference proteome</keyword>
<sequence length="360" mass="41372">MLKTLLFVPLLTAICAAELVSIANYTGKHDPTAFEPKPVSGALVNDKLYTFGGWFRVSYVVDPDSFKDNFIFNQENHKNTTDSSQVYDISKDEWSFETKTPKPLRHATTQVVDKLIYFFEIGLEKRSSSMDMWKYDTESKEWSTLPDIPFLWNGNLNSCFDGQSKIYFTGSDGSDRNIIHVYDTTSDQWIKNPIFMDKRLGIKQMICKEDYIKFIAKDLKGLDDEPTSFSWSIDDGPFINDETFELFSTSYLDGSTVSDNYSFTGNYDSGSNAQYGDWVYLTNVRRTETIVYKLNIITHENITMATLPYDLSVPLVAPVNENELLLLGGAEPFQYGRTHRNDIKKYNHKLIFSQQEHDEL</sequence>
<dbReference type="InterPro" id="IPR015915">
    <property type="entry name" value="Kelch-typ_b-propeller"/>
</dbReference>
<evidence type="ECO:0008006" key="4">
    <source>
        <dbReference type="Google" id="ProtNLM"/>
    </source>
</evidence>
<accession>A0A8H7R5Q0</accession>